<evidence type="ECO:0000313" key="2">
    <source>
        <dbReference type="Proteomes" id="UP000019804"/>
    </source>
</evidence>
<proteinExistence type="predicted"/>
<dbReference type="AlphaFoldDB" id="A0A017SBW7"/>
<dbReference type="GeneID" id="63692806"/>
<protein>
    <submittedName>
        <fullName evidence="1">Uncharacterized protein</fullName>
    </submittedName>
</protein>
<accession>A0A017SBW7</accession>
<reference evidence="2" key="1">
    <citation type="journal article" date="2014" name="Nat. Commun.">
        <title>Genomic adaptations of the halophilic Dead Sea filamentous fungus Eurotium rubrum.</title>
        <authorList>
            <person name="Kis-Papo T."/>
            <person name="Weig A.R."/>
            <person name="Riley R."/>
            <person name="Persoh D."/>
            <person name="Salamov A."/>
            <person name="Sun H."/>
            <person name="Lipzen A."/>
            <person name="Wasser S.P."/>
            <person name="Rambold G."/>
            <person name="Grigoriev I.V."/>
            <person name="Nevo E."/>
        </authorList>
    </citation>
    <scope>NUCLEOTIDE SEQUENCE [LARGE SCALE GENOMIC DNA]</scope>
    <source>
        <strain evidence="2">CBS 135680</strain>
    </source>
</reference>
<organism evidence="1 2">
    <name type="scientific">Aspergillus ruber (strain CBS 135680)</name>
    <dbReference type="NCBI Taxonomy" id="1388766"/>
    <lineage>
        <taxon>Eukaryota</taxon>
        <taxon>Fungi</taxon>
        <taxon>Dikarya</taxon>
        <taxon>Ascomycota</taxon>
        <taxon>Pezizomycotina</taxon>
        <taxon>Eurotiomycetes</taxon>
        <taxon>Eurotiomycetidae</taxon>
        <taxon>Eurotiales</taxon>
        <taxon>Aspergillaceae</taxon>
        <taxon>Aspergillus</taxon>
        <taxon>Aspergillus subgen. Aspergillus</taxon>
    </lineage>
</organism>
<name>A0A017SBW7_ASPRC</name>
<dbReference type="Proteomes" id="UP000019804">
    <property type="component" value="Unassembled WGS sequence"/>
</dbReference>
<gene>
    <name evidence="1" type="ORF">EURHEDRAFT_107346</name>
</gene>
<evidence type="ECO:0000313" key="1">
    <source>
        <dbReference type="EMBL" id="EYE94109.1"/>
    </source>
</evidence>
<dbReference type="EMBL" id="KK088428">
    <property type="protein sequence ID" value="EYE94109.1"/>
    <property type="molecule type" value="Genomic_DNA"/>
</dbReference>
<keyword evidence="2" id="KW-1185">Reference proteome</keyword>
<dbReference type="HOGENOM" id="CLU_1643339_0_0_1"/>
<sequence length="161" mass="17943">MTGNGSKAARLFFHFSTFLIQEAQWVYGKIESENFIASGPDGRSASQMRQSVTFGSRGSPTSPTGVRYCTRIVGGHRIDWRNSMTPRDGGMTAPMADVELWQLTETRDIHSRIRTPESGQPQHDLICPRHGLRQTKTTCDGYESSAQAVLYKHYQGLGDDC</sequence>
<dbReference type="OrthoDB" id="10388214at2759"/>
<dbReference type="RefSeq" id="XP_040637797.1">
    <property type="nucleotide sequence ID" value="XM_040777682.1"/>
</dbReference>